<evidence type="ECO:0000313" key="3">
    <source>
        <dbReference type="Proteomes" id="UP001066276"/>
    </source>
</evidence>
<comment type="caution">
    <text evidence="2">The sequence shown here is derived from an EMBL/GenBank/DDBJ whole genome shotgun (WGS) entry which is preliminary data.</text>
</comment>
<keyword evidence="3" id="KW-1185">Reference proteome</keyword>
<evidence type="ECO:0000256" key="1">
    <source>
        <dbReference type="SAM" id="Coils"/>
    </source>
</evidence>
<dbReference type="Proteomes" id="UP001066276">
    <property type="component" value="Chromosome 2_1"/>
</dbReference>
<dbReference type="AlphaFoldDB" id="A0AAV7VI76"/>
<gene>
    <name evidence="2" type="ORF">NDU88_005148</name>
</gene>
<evidence type="ECO:0000313" key="2">
    <source>
        <dbReference type="EMBL" id="KAJ1201335.1"/>
    </source>
</evidence>
<keyword evidence="1" id="KW-0175">Coiled coil</keyword>
<accession>A0AAV7VI76</accession>
<organism evidence="2 3">
    <name type="scientific">Pleurodeles waltl</name>
    <name type="common">Iberian ribbed newt</name>
    <dbReference type="NCBI Taxonomy" id="8319"/>
    <lineage>
        <taxon>Eukaryota</taxon>
        <taxon>Metazoa</taxon>
        <taxon>Chordata</taxon>
        <taxon>Craniata</taxon>
        <taxon>Vertebrata</taxon>
        <taxon>Euteleostomi</taxon>
        <taxon>Amphibia</taxon>
        <taxon>Batrachia</taxon>
        <taxon>Caudata</taxon>
        <taxon>Salamandroidea</taxon>
        <taxon>Salamandridae</taxon>
        <taxon>Pleurodelinae</taxon>
        <taxon>Pleurodeles</taxon>
    </lineage>
</organism>
<protein>
    <submittedName>
        <fullName evidence="2">Uncharacterized protein</fullName>
    </submittedName>
</protein>
<proteinExistence type="predicted"/>
<reference evidence="2" key="1">
    <citation type="journal article" date="2022" name="bioRxiv">
        <title>Sequencing and chromosome-scale assembly of the giantPleurodeles waltlgenome.</title>
        <authorList>
            <person name="Brown T."/>
            <person name="Elewa A."/>
            <person name="Iarovenko S."/>
            <person name="Subramanian E."/>
            <person name="Araus A.J."/>
            <person name="Petzold A."/>
            <person name="Susuki M."/>
            <person name="Suzuki K.-i.T."/>
            <person name="Hayashi T."/>
            <person name="Toyoda A."/>
            <person name="Oliveira C."/>
            <person name="Osipova E."/>
            <person name="Leigh N.D."/>
            <person name="Simon A."/>
            <person name="Yun M.H."/>
        </authorList>
    </citation>
    <scope>NUCLEOTIDE SEQUENCE</scope>
    <source>
        <strain evidence="2">20211129_DDA</strain>
        <tissue evidence="2">Liver</tissue>
    </source>
</reference>
<dbReference type="EMBL" id="JANPWB010000003">
    <property type="protein sequence ID" value="KAJ1201335.1"/>
    <property type="molecule type" value="Genomic_DNA"/>
</dbReference>
<sequence>MLMPPLLDGIFLRHENSTRPVNRVLDWTDHHLLSFKLTGTEAVTKIRPVSKLRRPCHKVYETNLALALKSGWEQAKVPARSNLEIFETGTRIAIDTLAPMAPFLPKQGRLLSAPWYYEELKNLQRIYRRQERKWQLNKTNTERDKLRNTLENYKLAIRSTKTEYFSHIIREAQSEPKELFKVVRSLISPPLPPSLENSDTFCRKVADFFKNKFMQLQVNFPQITPELEVGLLEDSLTLPIG</sequence>
<feature type="coiled-coil region" evidence="1">
    <location>
        <begin position="136"/>
        <end position="163"/>
    </location>
</feature>
<name>A0AAV7VI76_PLEWA</name>